<dbReference type="AlphaFoldDB" id="A0A448MPW2"/>
<dbReference type="EMBL" id="LR134405">
    <property type="protein sequence ID" value="VEH67156.1"/>
    <property type="molecule type" value="Genomic_DNA"/>
</dbReference>
<feature type="region of interest" description="Disordered" evidence="1">
    <location>
        <begin position="1"/>
        <end position="24"/>
    </location>
</feature>
<feature type="compositionally biased region" description="Polar residues" evidence="1">
    <location>
        <begin position="7"/>
        <end position="22"/>
    </location>
</feature>
<accession>A0A448MPW2</accession>
<proteinExistence type="predicted"/>
<gene>
    <name evidence="2" type="ORF">NCTC8284_02342</name>
</gene>
<protein>
    <submittedName>
        <fullName evidence="2">Uncharacterized protein</fullName>
    </submittedName>
</protein>
<name>A0A448MPW2_9PAST</name>
<organism evidence="2 3">
    <name type="scientific">Rodentibacter pneumotropicus</name>
    <dbReference type="NCBI Taxonomy" id="758"/>
    <lineage>
        <taxon>Bacteria</taxon>
        <taxon>Pseudomonadati</taxon>
        <taxon>Pseudomonadota</taxon>
        <taxon>Gammaproteobacteria</taxon>
        <taxon>Pasteurellales</taxon>
        <taxon>Pasteurellaceae</taxon>
        <taxon>Rodentibacter</taxon>
    </lineage>
</organism>
<evidence type="ECO:0000313" key="2">
    <source>
        <dbReference type="EMBL" id="VEH67156.1"/>
    </source>
</evidence>
<reference evidence="2 3" key="1">
    <citation type="submission" date="2018-12" db="EMBL/GenBank/DDBJ databases">
        <authorList>
            <consortium name="Pathogen Informatics"/>
        </authorList>
    </citation>
    <scope>NUCLEOTIDE SEQUENCE [LARGE SCALE GENOMIC DNA]</scope>
    <source>
        <strain evidence="2 3">NCTC8284</strain>
    </source>
</reference>
<evidence type="ECO:0000256" key="1">
    <source>
        <dbReference type="SAM" id="MobiDB-lite"/>
    </source>
</evidence>
<sequence>MRVERGTLTQAEYQARTRQSATRIADIRSQGQDYSGLANAVNDTDSALNRTLGELSVLANYQADFQQFGQTISDGLKTAIESQNFTIQNQIKVDLDGRIVAEQTSEHQYQDMKRRG</sequence>
<evidence type="ECO:0000313" key="3">
    <source>
        <dbReference type="Proteomes" id="UP000278733"/>
    </source>
</evidence>
<dbReference type="Proteomes" id="UP000278733">
    <property type="component" value="Chromosome"/>
</dbReference>
<dbReference type="KEGG" id="rpne:NCTC8284_02342"/>